<dbReference type="Proteomes" id="UP000823201">
    <property type="component" value="Unassembled WGS sequence"/>
</dbReference>
<dbReference type="Gene3D" id="2.160.10.10">
    <property type="entry name" value="Hexapeptide repeat proteins"/>
    <property type="match status" value="1"/>
</dbReference>
<dbReference type="SUPFAM" id="SSF51161">
    <property type="entry name" value="Trimeric LpxA-like enzymes"/>
    <property type="match status" value="1"/>
</dbReference>
<dbReference type="PANTHER" id="PTHR42811">
    <property type="entry name" value="SERINE ACETYLTRANSFERASE"/>
    <property type="match status" value="1"/>
</dbReference>
<keyword evidence="1" id="KW-0012">Acyltransferase</keyword>
<comment type="caution">
    <text evidence="1">The sequence shown here is derived from an EMBL/GenBank/DDBJ whole genome shotgun (WGS) entry which is preliminary data.</text>
</comment>
<organism evidence="1 2">
    <name type="scientific">Sporolactobacillus spathodeae</name>
    <dbReference type="NCBI Taxonomy" id="1465502"/>
    <lineage>
        <taxon>Bacteria</taxon>
        <taxon>Bacillati</taxon>
        <taxon>Bacillota</taxon>
        <taxon>Bacilli</taxon>
        <taxon>Bacillales</taxon>
        <taxon>Sporolactobacillaceae</taxon>
        <taxon>Sporolactobacillus</taxon>
    </lineage>
</organism>
<gene>
    <name evidence="1" type="ORF">JOC27_001203</name>
</gene>
<evidence type="ECO:0000313" key="2">
    <source>
        <dbReference type="Proteomes" id="UP000823201"/>
    </source>
</evidence>
<proteinExistence type="predicted"/>
<name>A0ABS2Q7I4_9BACL</name>
<evidence type="ECO:0000313" key="1">
    <source>
        <dbReference type="EMBL" id="MBM7657753.1"/>
    </source>
</evidence>
<dbReference type="RefSeq" id="WP_239529912.1">
    <property type="nucleotide sequence ID" value="NZ_CBCRXA010000006.1"/>
</dbReference>
<sequence length="180" mass="20385">MIVTKKELIECLKTEKNLYIGGNWKNLLRLSLLKDHDYLLWKYAKSLRYTEYHFNNKHRIRYYIWQRKKNIIGSKLGVTMWHNTVDAGLRIWHYGSIIVNGHTNIGKNCQLHGDNCIGNKGESEKGVPTIGDNVDIGVGAKIIGGVYIASNIRIGANAVVTRSFYEEGITIVGVPAKKVQ</sequence>
<dbReference type="EC" id="2.3.1.30" evidence="1"/>
<dbReference type="InterPro" id="IPR011004">
    <property type="entry name" value="Trimer_LpxA-like_sf"/>
</dbReference>
<dbReference type="EMBL" id="JAFBEV010000008">
    <property type="protein sequence ID" value="MBM7657753.1"/>
    <property type="molecule type" value="Genomic_DNA"/>
</dbReference>
<protein>
    <submittedName>
        <fullName evidence="1">Serine O-acetyltransferase</fullName>
        <ecNumber evidence="1">2.3.1.30</ecNumber>
    </submittedName>
</protein>
<dbReference type="GO" id="GO:0009001">
    <property type="term" value="F:serine O-acetyltransferase activity"/>
    <property type="evidence" value="ECO:0007669"/>
    <property type="project" value="UniProtKB-EC"/>
</dbReference>
<accession>A0ABS2Q7I4</accession>
<keyword evidence="2" id="KW-1185">Reference proteome</keyword>
<reference evidence="1 2" key="1">
    <citation type="submission" date="2021-01" db="EMBL/GenBank/DDBJ databases">
        <title>Genomic Encyclopedia of Type Strains, Phase IV (KMG-IV): sequencing the most valuable type-strain genomes for metagenomic binning, comparative biology and taxonomic classification.</title>
        <authorList>
            <person name="Goeker M."/>
        </authorList>
    </citation>
    <scope>NUCLEOTIDE SEQUENCE [LARGE SCALE GENOMIC DNA]</scope>
    <source>
        <strain evidence="1 2">DSM 100968</strain>
    </source>
</reference>
<keyword evidence="1" id="KW-0808">Transferase</keyword>